<comment type="caution">
    <text evidence="1">The sequence shown here is derived from an EMBL/GenBank/DDBJ whole genome shotgun (WGS) entry which is preliminary data.</text>
</comment>
<organism evidence="1 2">
    <name type="scientific">Hypoxylon rubiginosum</name>
    <dbReference type="NCBI Taxonomy" id="110542"/>
    <lineage>
        <taxon>Eukaryota</taxon>
        <taxon>Fungi</taxon>
        <taxon>Dikarya</taxon>
        <taxon>Ascomycota</taxon>
        <taxon>Pezizomycotina</taxon>
        <taxon>Sordariomycetes</taxon>
        <taxon>Xylariomycetidae</taxon>
        <taxon>Xylariales</taxon>
        <taxon>Hypoxylaceae</taxon>
        <taxon>Hypoxylon</taxon>
    </lineage>
</organism>
<reference evidence="1 2" key="1">
    <citation type="journal article" date="2022" name="New Phytol.">
        <title>Ecological generalism drives hyperdiversity of secondary metabolite gene clusters in xylarialean endophytes.</title>
        <authorList>
            <person name="Franco M.E.E."/>
            <person name="Wisecaver J.H."/>
            <person name="Arnold A.E."/>
            <person name="Ju Y.M."/>
            <person name="Slot J.C."/>
            <person name="Ahrendt S."/>
            <person name="Moore L.P."/>
            <person name="Eastman K.E."/>
            <person name="Scott K."/>
            <person name="Konkel Z."/>
            <person name="Mondo S.J."/>
            <person name="Kuo A."/>
            <person name="Hayes R.D."/>
            <person name="Haridas S."/>
            <person name="Andreopoulos B."/>
            <person name="Riley R."/>
            <person name="LaButti K."/>
            <person name="Pangilinan J."/>
            <person name="Lipzen A."/>
            <person name="Amirebrahimi M."/>
            <person name="Yan J."/>
            <person name="Adam C."/>
            <person name="Keymanesh K."/>
            <person name="Ng V."/>
            <person name="Louie K."/>
            <person name="Northen T."/>
            <person name="Drula E."/>
            <person name="Henrissat B."/>
            <person name="Hsieh H.M."/>
            <person name="Youens-Clark K."/>
            <person name="Lutzoni F."/>
            <person name="Miadlikowska J."/>
            <person name="Eastwood D.C."/>
            <person name="Hamelin R.C."/>
            <person name="Grigoriev I.V."/>
            <person name="U'Ren J.M."/>
        </authorList>
    </citation>
    <scope>NUCLEOTIDE SEQUENCE [LARGE SCALE GENOMIC DNA]</scope>
    <source>
        <strain evidence="1 2">ER1909</strain>
    </source>
</reference>
<evidence type="ECO:0000313" key="2">
    <source>
        <dbReference type="Proteomes" id="UP001497680"/>
    </source>
</evidence>
<protein>
    <submittedName>
        <fullName evidence="1">Uncharacterized protein</fullName>
    </submittedName>
</protein>
<dbReference type="EMBL" id="MU394288">
    <property type="protein sequence ID" value="KAI6091109.1"/>
    <property type="molecule type" value="Genomic_DNA"/>
</dbReference>
<keyword evidence="2" id="KW-1185">Reference proteome</keyword>
<sequence length="311" mass="33014">MFERGSMEEAKAMAASFTRAKGSKSRSGNATGGMNTGSGGRRSANTRASPSWATPSNAPVYQAPSTRSTFRPVASPTLYANAYPNTSGQQPARPQVPPVASQPFYANGYSNTTSHQPATLQDPLAPSNVQTSASRGLPSARPAEQTLPHQRVAAPQNPGLYQSDTSTQRHVAGSASIAPALKPHEMRSFNQPLQGYLGQVMSDPANGNANGNGAQTMPSSANDSHQPHTVDDDVSMADSDSPNGYKNLGPKGLEASRWYNAKENDRGRELSVEPARYRPPPERRPSRTPTGPIIINGLAKGHGLMDSRWAP</sequence>
<name>A0ACC0DEN0_9PEZI</name>
<evidence type="ECO:0000313" key="1">
    <source>
        <dbReference type="EMBL" id="KAI6091109.1"/>
    </source>
</evidence>
<dbReference type="Proteomes" id="UP001497680">
    <property type="component" value="Unassembled WGS sequence"/>
</dbReference>
<gene>
    <name evidence="1" type="ORF">F4821DRAFT_255394</name>
</gene>
<proteinExistence type="predicted"/>
<accession>A0ACC0DEN0</accession>